<protein>
    <submittedName>
        <fullName evidence="10">ABC transporter permease</fullName>
    </submittedName>
</protein>
<evidence type="ECO:0000256" key="3">
    <source>
        <dbReference type="ARBA" id="ARBA00022475"/>
    </source>
</evidence>
<feature type="transmembrane region" description="Helical" evidence="7">
    <location>
        <begin position="327"/>
        <end position="349"/>
    </location>
</feature>
<dbReference type="OrthoDB" id="7298150at2"/>
<evidence type="ECO:0000259" key="9">
    <source>
        <dbReference type="Pfam" id="PF12704"/>
    </source>
</evidence>
<evidence type="ECO:0000313" key="10">
    <source>
        <dbReference type="EMBL" id="NLF54503.1"/>
    </source>
</evidence>
<dbReference type="PANTHER" id="PTHR43738:SF1">
    <property type="entry name" value="HEMIN TRANSPORT SYSTEM PERMEASE PROTEIN HRTB-RELATED"/>
    <property type="match status" value="1"/>
</dbReference>
<dbReference type="InterPro" id="IPR025857">
    <property type="entry name" value="MacB_PCD"/>
</dbReference>
<evidence type="ECO:0000256" key="4">
    <source>
        <dbReference type="ARBA" id="ARBA00022692"/>
    </source>
</evidence>
<feature type="transmembrane region" description="Helical" evidence="7">
    <location>
        <begin position="369"/>
        <end position="391"/>
    </location>
</feature>
<feature type="transmembrane region" description="Helical" evidence="7">
    <location>
        <begin position="284"/>
        <end position="306"/>
    </location>
</feature>
<comment type="caution">
    <text evidence="10">The sequence shown here is derived from an EMBL/GenBank/DDBJ whole genome shotgun (WGS) entry which is preliminary data.</text>
</comment>
<dbReference type="GO" id="GO:0005886">
    <property type="term" value="C:plasma membrane"/>
    <property type="evidence" value="ECO:0007669"/>
    <property type="project" value="UniProtKB-SubCell"/>
</dbReference>
<dbReference type="Pfam" id="PF12704">
    <property type="entry name" value="MacB_PCD"/>
    <property type="match status" value="1"/>
</dbReference>
<evidence type="ECO:0000313" key="11">
    <source>
        <dbReference type="Proteomes" id="UP000536534"/>
    </source>
</evidence>
<sequence length="401" mass="42826">MISLAGRDILHAWGKFVFTGLGLGLLIGVTLVMAGVYRGMVDDGKALLDNSGADLWVVQKDTLGPYAESSSLNDDVYRSIRAMPGVARAANATYLTMQVRKGDGDVRAMVVGIAPGQPASTPGWPPYLVAGRQITRAHYEAVADVASGFALGDRIAIRRNHYTVVGLTRRMVSSSGDPMIFIPLKDAQEAQFLKDNDAIRQSRRRTAANPVFSRPGQPGVLEAVIASQSTNAFVNTVLVRLEPGHAADAVADAIRRWKRLTVYTRPQMEDILVGKLIATSARQIGMFLAILAVVSAAIVAFIIYSLTMDKIREIAVLKLIGTRNRTIAAMIMQQALALGVLGFVVGKISASLAAPYFPKYVLLVPLDSIAGFFAVLVICVLASLVAIRIALAVDPAEAIGG</sequence>
<keyword evidence="2" id="KW-0813">Transport</keyword>
<keyword evidence="4 7" id="KW-0812">Transmembrane</keyword>
<dbReference type="PANTHER" id="PTHR43738">
    <property type="entry name" value="ABC TRANSPORTER, MEMBRANE PROTEIN"/>
    <property type="match status" value="1"/>
</dbReference>
<evidence type="ECO:0000259" key="8">
    <source>
        <dbReference type="Pfam" id="PF02687"/>
    </source>
</evidence>
<dbReference type="AlphaFoldDB" id="A0A7X7LWD2"/>
<accession>A0A7X7LWD2</accession>
<evidence type="ECO:0000256" key="2">
    <source>
        <dbReference type="ARBA" id="ARBA00022448"/>
    </source>
</evidence>
<dbReference type="Pfam" id="PF02687">
    <property type="entry name" value="FtsX"/>
    <property type="match status" value="1"/>
</dbReference>
<gene>
    <name evidence="10" type="ORF">GX576_08945</name>
</gene>
<feature type="domain" description="MacB-like periplasmic core" evidence="9">
    <location>
        <begin position="21"/>
        <end position="256"/>
    </location>
</feature>
<evidence type="ECO:0000256" key="6">
    <source>
        <dbReference type="ARBA" id="ARBA00023136"/>
    </source>
</evidence>
<evidence type="ECO:0000256" key="5">
    <source>
        <dbReference type="ARBA" id="ARBA00022989"/>
    </source>
</evidence>
<dbReference type="RefSeq" id="WP_068808747.1">
    <property type="nucleotide sequence ID" value="NZ_MBFM01000004.1"/>
</dbReference>
<dbReference type="InterPro" id="IPR003838">
    <property type="entry name" value="ABC3_permease_C"/>
</dbReference>
<organism evidence="10 11">
    <name type="scientific">Thauera phenolivorans</name>
    <dbReference type="NCBI Taxonomy" id="1792543"/>
    <lineage>
        <taxon>Bacteria</taxon>
        <taxon>Pseudomonadati</taxon>
        <taxon>Pseudomonadota</taxon>
        <taxon>Betaproteobacteria</taxon>
        <taxon>Rhodocyclales</taxon>
        <taxon>Zoogloeaceae</taxon>
        <taxon>Thauera</taxon>
    </lineage>
</organism>
<evidence type="ECO:0000256" key="1">
    <source>
        <dbReference type="ARBA" id="ARBA00004651"/>
    </source>
</evidence>
<comment type="subcellular location">
    <subcellularLocation>
        <location evidence="1">Cell membrane</location>
        <topology evidence="1">Multi-pass membrane protein</topology>
    </subcellularLocation>
</comment>
<keyword evidence="6 7" id="KW-0472">Membrane</keyword>
<proteinExistence type="predicted"/>
<keyword evidence="3" id="KW-1003">Cell membrane</keyword>
<reference evidence="10 11" key="1">
    <citation type="journal article" date="2020" name="Biotechnol. Biofuels">
        <title>New insights from the biogas microbiome by comprehensive genome-resolved metagenomics of nearly 1600 species originating from multiple anaerobic digesters.</title>
        <authorList>
            <person name="Campanaro S."/>
            <person name="Treu L."/>
            <person name="Rodriguez-R L.M."/>
            <person name="Kovalovszki A."/>
            <person name="Ziels R.M."/>
            <person name="Maus I."/>
            <person name="Zhu X."/>
            <person name="Kougias P.G."/>
            <person name="Basile A."/>
            <person name="Luo G."/>
            <person name="Schluter A."/>
            <person name="Konstantinidis K.T."/>
            <person name="Angelidaki I."/>
        </authorList>
    </citation>
    <scope>NUCLEOTIDE SEQUENCE [LARGE SCALE GENOMIC DNA]</scope>
    <source>
        <strain evidence="10">AS06rmzACSIP_256</strain>
    </source>
</reference>
<keyword evidence="5 7" id="KW-1133">Transmembrane helix</keyword>
<evidence type="ECO:0000256" key="7">
    <source>
        <dbReference type="SAM" id="Phobius"/>
    </source>
</evidence>
<dbReference type="InterPro" id="IPR051125">
    <property type="entry name" value="ABC-4/HrtB_transporter"/>
</dbReference>
<dbReference type="EMBL" id="JAAYYV010000229">
    <property type="protein sequence ID" value="NLF54503.1"/>
    <property type="molecule type" value="Genomic_DNA"/>
</dbReference>
<feature type="transmembrane region" description="Helical" evidence="7">
    <location>
        <begin position="12"/>
        <end position="37"/>
    </location>
</feature>
<name>A0A7X7LWD2_9RHOO</name>
<feature type="domain" description="ABC3 transporter permease C-terminal" evidence="8">
    <location>
        <begin position="286"/>
        <end position="392"/>
    </location>
</feature>
<dbReference type="Proteomes" id="UP000536534">
    <property type="component" value="Unassembled WGS sequence"/>
</dbReference>